<dbReference type="RefSeq" id="WP_179955170.1">
    <property type="nucleotide sequence ID" value="NZ_WKJH01000030.1"/>
</dbReference>
<protein>
    <submittedName>
        <fullName evidence="1">Adenylosuccinate lyase</fullName>
    </submittedName>
</protein>
<comment type="caution">
    <text evidence="1">The sequence shown here is derived from an EMBL/GenBank/DDBJ whole genome shotgun (WGS) entry which is preliminary data.</text>
</comment>
<dbReference type="SUPFAM" id="SSF48371">
    <property type="entry name" value="ARM repeat"/>
    <property type="match status" value="1"/>
</dbReference>
<keyword evidence="1" id="KW-0456">Lyase</keyword>
<gene>
    <name evidence="1" type="ORF">GJ691_18165</name>
</gene>
<proteinExistence type="predicted"/>
<organism evidence="1 2">
    <name type="scientific">Maribacter luteus</name>
    <dbReference type="NCBI Taxonomy" id="2594478"/>
    <lineage>
        <taxon>Bacteria</taxon>
        <taxon>Pseudomonadati</taxon>
        <taxon>Bacteroidota</taxon>
        <taxon>Flavobacteriia</taxon>
        <taxon>Flavobacteriales</taxon>
        <taxon>Flavobacteriaceae</taxon>
        <taxon>Maribacter</taxon>
    </lineage>
</organism>
<accession>A0A6I2MSY2</accession>
<dbReference type="Proteomes" id="UP000443153">
    <property type="component" value="Unassembled WGS sequence"/>
</dbReference>
<keyword evidence="2" id="KW-1185">Reference proteome</keyword>
<evidence type="ECO:0000313" key="1">
    <source>
        <dbReference type="EMBL" id="MRX66082.1"/>
    </source>
</evidence>
<dbReference type="InterPro" id="IPR016024">
    <property type="entry name" value="ARM-type_fold"/>
</dbReference>
<dbReference type="EMBL" id="WKJH01000030">
    <property type="protein sequence ID" value="MRX66082.1"/>
    <property type="molecule type" value="Genomic_DNA"/>
</dbReference>
<reference evidence="1 2" key="1">
    <citation type="submission" date="2019-11" db="EMBL/GenBank/DDBJ databases">
        <title>Maribacter lutea sp. nov., a marine bacterium isolated from intertidal sand.</title>
        <authorList>
            <person name="Liu A."/>
        </authorList>
    </citation>
    <scope>NUCLEOTIDE SEQUENCE [LARGE SCALE GENOMIC DNA]</scope>
    <source>
        <strain evidence="1 2">RZ05</strain>
    </source>
</reference>
<name>A0A6I2MSY2_9FLAO</name>
<dbReference type="AlphaFoldDB" id="A0A6I2MSY2"/>
<evidence type="ECO:0000313" key="2">
    <source>
        <dbReference type="Proteomes" id="UP000443153"/>
    </source>
</evidence>
<sequence>MTKEQLIQSLDYVNATREKRMQMTRSVMGNPKLLAPLLQIAFEGQNPVCDKACWILEYVVKQNPEFILPYINNFTQGLHTLKSESSIRPMAKICEILSKAFFSRKPNNIQTVLSLDHLERMASACFDWLIGDHKVASKAYSMTSLFLLGKTFDWIHPELKLVLEQNYASGSSAYKARARLTLDKLNALKPC</sequence>
<dbReference type="GO" id="GO:0016829">
    <property type="term" value="F:lyase activity"/>
    <property type="evidence" value="ECO:0007669"/>
    <property type="project" value="UniProtKB-KW"/>
</dbReference>